<sequence length="343" mass="35999">MSTAEEVARSGDAESRFEVTGPGWRGAAGVRLGIAVLRRLAQALLTALAASVIVWALLPLAPGDPARRYLQQRHVLAPTEEQLAAARAELGLDRPLPVQYLDWLFGVLRGDLGTSTRTGLPVVSVLAERFPATITLTLATALLAIAVAVPAALASAAFPGRWPDSATRLFATTAAALPSFLVGLVLIEIVVIRWGVGAVVTDGGWRGVWMPALAMALFPAARWSRLLRAGLLDALHSGYATVATARGSSRLRILLVHALPNAAVPFVTAVGLTLGLLLGGAATVEAVFSWPGIGLEVVHAVTARDLPVIQGFALVSTLIWVGVSLTTDLVAMLLDPRLRRKPA</sequence>
<comment type="subcellular location">
    <subcellularLocation>
        <location evidence="1 7">Cell membrane</location>
        <topology evidence="1 7">Multi-pass membrane protein</topology>
    </subcellularLocation>
</comment>
<feature type="transmembrane region" description="Helical" evidence="7">
    <location>
        <begin position="262"/>
        <end position="288"/>
    </location>
</feature>
<dbReference type="EMBL" id="CP070499">
    <property type="protein sequence ID" value="QSB16815.1"/>
    <property type="molecule type" value="Genomic_DNA"/>
</dbReference>
<dbReference type="InterPro" id="IPR045621">
    <property type="entry name" value="BPD_transp_1_N"/>
</dbReference>
<dbReference type="Proteomes" id="UP000662857">
    <property type="component" value="Chromosome"/>
</dbReference>
<keyword evidence="4 7" id="KW-0812">Transmembrane</keyword>
<reference evidence="9" key="1">
    <citation type="submission" date="2021-02" db="EMBL/GenBank/DDBJ databases">
        <title>Natrosporangium hydrolyticum gen. nov., sp. nov, a haloalkaliphilic actinobacterium from a soda solonchak soil.</title>
        <authorList>
            <person name="Sorokin D.Y."/>
            <person name="Khijniak T.V."/>
            <person name="Zakharycheva A.P."/>
            <person name="Boueva O.V."/>
            <person name="Ariskina E.V."/>
            <person name="Hahnke R.L."/>
            <person name="Bunk B."/>
            <person name="Sproer C."/>
            <person name="Schumann P."/>
            <person name="Evtushenko L.I."/>
            <person name="Kublanov I.V."/>
        </authorList>
    </citation>
    <scope>NUCLEOTIDE SEQUENCE</scope>
    <source>
        <strain evidence="9">DSM 106523</strain>
    </source>
</reference>
<comment type="similarity">
    <text evidence="7">Belongs to the binding-protein-dependent transport system permease family.</text>
</comment>
<dbReference type="RefSeq" id="WP_239679051.1">
    <property type="nucleotide sequence ID" value="NZ_CP070499.1"/>
</dbReference>
<evidence type="ECO:0000256" key="4">
    <source>
        <dbReference type="ARBA" id="ARBA00022692"/>
    </source>
</evidence>
<feature type="transmembrane region" description="Helical" evidence="7">
    <location>
        <begin position="204"/>
        <end position="221"/>
    </location>
</feature>
<feature type="transmembrane region" description="Helical" evidence="7">
    <location>
        <begin position="308"/>
        <end position="334"/>
    </location>
</feature>
<feature type="transmembrane region" description="Helical" evidence="7">
    <location>
        <begin position="169"/>
        <end position="192"/>
    </location>
</feature>
<dbReference type="Pfam" id="PF00528">
    <property type="entry name" value="BPD_transp_1"/>
    <property type="match status" value="1"/>
</dbReference>
<feature type="transmembrane region" description="Helical" evidence="7">
    <location>
        <begin position="134"/>
        <end position="157"/>
    </location>
</feature>
<dbReference type="GO" id="GO:0005886">
    <property type="term" value="C:plasma membrane"/>
    <property type="evidence" value="ECO:0007669"/>
    <property type="project" value="UniProtKB-SubCell"/>
</dbReference>
<evidence type="ECO:0000256" key="6">
    <source>
        <dbReference type="ARBA" id="ARBA00023136"/>
    </source>
</evidence>
<organism evidence="9 10">
    <name type="scientific">Natronosporangium hydrolyticum</name>
    <dbReference type="NCBI Taxonomy" id="2811111"/>
    <lineage>
        <taxon>Bacteria</taxon>
        <taxon>Bacillati</taxon>
        <taxon>Actinomycetota</taxon>
        <taxon>Actinomycetes</taxon>
        <taxon>Micromonosporales</taxon>
        <taxon>Micromonosporaceae</taxon>
        <taxon>Natronosporangium</taxon>
    </lineage>
</organism>
<keyword evidence="5 7" id="KW-1133">Transmembrane helix</keyword>
<dbReference type="PROSITE" id="PS50928">
    <property type="entry name" value="ABC_TM1"/>
    <property type="match status" value="1"/>
</dbReference>
<evidence type="ECO:0000313" key="9">
    <source>
        <dbReference type="EMBL" id="QSB16815.1"/>
    </source>
</evidence>
<dbReference type="Gene3D" id="1.10.3720.10">
    <property type="entry name" value="MetI-like"/>
    <property type="match status" value="1"/>
</dbReference>
<keyword evidence="10" id="KW-1185">Reference proteome</keyword>
<evidence type="ECO:0000256" key="5">
    <source>
        <dbReference type="ARBA" id="ARBA00022989"/>
    </source>
</evidence>
<dbReference type="InterPro" id="IPR035906">
    <property type="entry name" value="MetI-like_sf"/>
</dbReference>
<dbReference type="CDD" id="cd06261">
    <property type="entry name" value="TM_PBP2"/>
    <property type="match status" value="1"/>
</dbReference>
<dbReference type="GO" id="GO:0055085">
    <property type="term" value="P:transmembrane transport"/>
    <property type="evidence" value="ECO:0007669"/>
    <property type="project" value="InterPro"/>
</dbReference>
<evidence type="ECO:0000256" key="1">
    <source>
        <dbReference type="ARBA" id="ARBA00004651"/>
    </source>
</evidence>
<name>A0A895YLG9_9ACTN</name>
<dbReference type="PANTHER" id="PTHR43163">
    <property type="entry name" value="DIPEPTIDE TRANSPORT SYSTEM PERMEASE PROTEIN DPPB-RELATED"/>
    <property type="match status" value="1"/>
</dbReference>
<dbReference type="SUPFAM" id="SSF161098">
    <property type="entry name" value="MetI-like"/>
    <property type="match status" value="1"/>
</dbReference>
<dbReference type="InterPro" id="IPR000515">
    <property type="entry name" value="MetI-like"/>
</dbReference>
<dbReference type="Pfam" id="PF19300">
    <property type="entry name" value="BPD_transp_1_N"/>
    <property type="match status" value="1"/>
</dbReference>
<evidence type="ECO:0000256" key="7">
    <source>
        <dbReference type="RuleBase" id="RU363032"/>
    </source>
</evidence>
<keyword evidence="6 7" id="KW-0472">Membrane</keyword>
<keyword evidence="2 7" id="KW-0813">Transport</keyword>
<feature type="transmembrane region" description="Helical" evidence="7">
    <location>
        <begin position="40"/>
        <end position="58"/>
    </location>
</feature>
<evidence type="ECO:0000256" key="2">
    <source>
        <dbReference type="ARBA" id="ARBA00022448"/>
    </source>
</evidence>
<keyword evidence="3" id="KW-1003">Cell membrane</keyword>
<evidence type="ECO:0000313" key="10">
    <source>
        <dbReference type="Proteomes" id="UP000662857"/>
    </source>
</evidence>
<dbReference type="AlphaFoldDB" id="A0A895YLG9"/>
<gene>
    <name evidence="9" type="ORF">JQS43_11320</name>
</gene>
<proteinExistence type="inferred from homology"/>
<evidence type="ECO:0000259" key="8">
    <source>
        <dbReference type="PROSITE" id="PS50928"/>
    </source>
</evidence>
<accession>A0A895YLG9</accession>
<dbReference type="PANTHER" id="PTHR43163:SF6">
    <property type="entry name" value="DIPEPTIDE TRANSPORT SYSTEM PERMEASE PROTEIN DPPB-RELATED"/>
    <property type="match status" value="1"/>
</dbReference>
<feature type="domain" description="ABC transmembrane type-1" evidence="8">
    <location>
        <begin position="130"/>
        <end position="331"/>
    </location>
</feature>
<evidence type="ECO:0000256" key="3">
    <source>
        <dbReference type="ARBA" id="ARBA00022475"/>
    </source>
</evidence>
<protein>
    <submittedName>
        <fullName evidence="9">ABC transporter permease</fullName>
    </submittedName>
</protein>
<dbReference type="KEGG" id="nhy:JQS43_11320"/>